<name>A0ABS5QKD4_9BACT</name>
<dbReference type="EMBL" id="JAEDAM010000011">
    <property type="protein sequence ID" value="MBS8121712.1"/>
    <property type="molecule type" value="Genomic_DNA"/>
</dbReference>
<organism evidence="1 2">
    <name type="scientific">Candidatus Vampirococcus lugosii</name>
    <dbReference type="NCBI Taxonomy" id="2789015"/>
    <lineage>
        <taxon>Bacteria</taxon>
        <taxon>Candidatus Absconditibacteriota</taxon>
        <taxon>Vampirococcus</taxon>
    </lineage>
</organism>
<reference evidence="1 2" key="1">
    <citation type="journal article" date="2021" name="Nat. Commun.">
        <title>Reductive evolution and unique predatory mode in the CPR bacterium Vampirococcus lugosii.</title>
        <authorList>
            <person name="Moreira D."/>
            <person name="Zivanovic Y."/>
            <person name="Lopez-Archilla A.I."/>
            <person name="Iniesto M."/>
            <person name="Lopez-Garcia P."/>
        </authorList>
    </citation>
    <scope>NUCLEOTIDE SEQUENCE [LARGE SCALE GENOMIC DNA]</scope>
    <source>
        <strain evidence="1">Chiprana</strain>
    </source>
</reference>
<proteinExistence type="predicted"/>
<protein>
    <submittedName>
        <fullName evidence="1">Uncharacterized protein</fullName>
    </submittedName>
</protein>
<accession>A0ABS5QKD4</accession>
<sequence>MQEQNHLQNILYNLGYEINKDGNIENKLNFSGYKINNYFTSQIKDWKQQVENKEDILKEIDNFLSFYFDGGDFGYFKNKYDNYSYRLEYSGEDTSFIWSSKDSFY</sequence>
<dbReference type="Proteomes" id="UP000680365">
    <property type="component" value="Unassembled WGS sequence"/>
</dbReference>
<keyword evidence="2" id="KW-1185">Reference proteome</keyword>
<evidence type="ECO:0000313" key="2">
    <source>
        <dbReference type="Proteomes" id="UP000680365"/>
    </source>
</evidence>
<evidence type="ECO:0000313" key="1">
    <source>
        <dbReference type="EMBL" id="MBS8121712.1"/>
    </source>
</evidence>
<feature type="non-terminal residue" evidence="1">
    <location>
        <position position="105"/>
    </location>
</feature>
<dbReference type="RefSeq" id="WP_213348508.1">
    <property type="nucleotide sequence ID" value="NZ_JAEDAM010000011.1"/>
</dbReference>
<gene>
    <name evidence="1" type="ORF">VAMP_19n249</name>
</gene>
<comment type="caution">
    <text evidence="1">The sequence shown here is derived from an EMBL/GenBank/DDBJ whole genome shotgun (WGS) entry which is preliminary data.</text>
</comment>